<accession>A0AAF0ZST8</accession>
<gene>
    <name evidence="7" type="ORF">MTR67_041540</name>
</gene>
<protein>
    <recommendedName>
        <fullName evidence="6">S-protein homolog</fullName>
    </recommendedName>
</protein>
<keyword evidence="8" id="KW-1185">Reference proteome</keyword>
<keyword evidence="4 6" id="KW-0964">Secreted</keyword>
<keyword evidence="3 6" id="KW-0713">Self-incompatibility</keyword>
<evidence type="ECO:0000256" key="4">
    <source>
        <dbReference type="ARBA" id="ARBA00022525"/>
    </source>
</evidence>
<evidence type="ECO:0000313" key="7">
    <source>
        <dbReference type="EMBL" id="WMV48155.1"/>
    </source>
</evidence>
<dbReference type="GO" id="GO:0060320">
    <property type="term" value="P:rejection of self pollen"/>
    <property type="evidence" value="ECO:0007669"/>
    <property type="project" value="UniProtKB-KW"/>
</dbReference>
<evidence type="ECO:0000313" key="8">
    <source>
        <dbReference type="Proteomes" id="UP001234989"/>
    </source>
</evidence>
<reference evidence="7" key="1">
    <citation type="submission" date="2023-08" db="EMBL/GenBank/DDBJ databases">
        <title>A de novo genome assembly of Solanum verrucosum Schlechtendal, a Mexican diploid species geographically isolated from the other diploid A-genome species in potato relatives.</title>
        <authorList>
            <person name="Hosaka K."/>
        </authorList>
    </citation>
    <scope>NUCLEOTIDE SEQUENCE</scope>
    <source>
        <tissue evidence="7">Young leaves</tissue>
    </source>
</reference>
<dbReference type="PANTHER" id="PTHR31232">
    <property type="match status" value="1"/>
</dbReference>
<evidence type="ECO:0000256" key="6">
    <source>
        <dbReference type="RuleBase" id="RU367044"/>
    </source>
</evidence>
<evidence type="ECO:0000256" key="2">
    <source>
        <dbReference type="ARBA" id="ARBA00005581"/>
    </source>
</evidence>
<evidence type="ECO:0000256" key="5">
    <source>
        <dbReference type="ARBA" id="ARBA00022729"/>
    </source>
</evidence>
<organism evidence="7 8">
    <name type="scientific">Solanum verrucosum</name>
    <dbReference type="NCBI Taxonomy" id="315347"/>
    <lineage>
        <taxon>Eukaryota</taxon>
        <taxon>Viridiplantae</taxon>
        <taxon>Streptophyta</taxon>
        <taxon>Embryophyta</taxon>
        <taxon>Tracheophyta</taxon>
        <taxon>Spermatophyta</taxon>
        <taxon>Magnoliopsida</taxon>
        <taxon>eudicotyledons</taxon>
        <taxon>Gunneridae</taxon>
        <taxon>Pentapetalae</taxon>
        <taxon>asterids</taxon>
        <taxon>lamiids</taxon>
        <taxon>Solanales</taxon>
        <taxon>Solanaceae</taxon>
        <taxon>Solanoideae</taxon>
        <taxon>Solaneae</taxon>
        <taxon>Solanum</taxon>
    </lineage>
</organism>
<evidence type="ECO:0000256" key="3">
    <source>
        <dbReference type="ARBA" id="ARBA00022471"/>
    </source>
</evidence>
<sequence>MLPNNDTVLKFRCQSKDDDLGDQTLNVGGEFNFSFHWHAFGGTVFYCHFYWGPKQQTFDIVNSDISNGCERTDIVTNHYDCFWMVQGDGFYFAGHNSPPAYVKKHIWD</sequence>
<dbReference type="GO" id="GO:0005576">
    <property type="term" value="C:extracellular region"/>
    <property type="evidence" value="ECO:0007669"/>
    <property type="project" value="UniProtKB-SubCell"/>
</dbReference>
<dbReference type="Proteomes" id="UP001234989">
    <property type="component" value="Chromosome 9"/>
</dbReference>
<evidence type="ECO:0000256" key="1">
    <source>
        <dbReference type="ARBA" id="ARBA00004613"/>
    </source>
</evidence>
<dbReference type="AlphaFoldDB" id="A0AAF0ZST8"/>
<keyword evidence="5" id="KW-0732">Signal</keyword>
<dbReference type="Pfam" id="PF05938">
    <property type="entry name" value="Self-incomp_S1"/>
    <property type="match status" value="1"/>
</dbReference>
<comment type="subcellular location">
    <subcellularLocation>
        <location evidence="1 6">Secreted</location>
    </subcellularLocation>
</comment>
<comment type="similarity">
    <text evidence="2 6">Belongs to the plant self-incompatibility (S1) protein family.</text>
</comment>
<dbReference type="PANTHER" id="PTHR31232:SF119">
    <property type="entry name" value="S-PROTEIN HOMOLOG"/>
    <property type="match status" value="1"/>
</dbReference>
<proteinExistence type="inferred from homology"/>
<dbReference type="EMBL" id="CP133620">
    <property type="protein sequence ID" value="WMV48155.1"/>
    <property type="molecule type" value="Genomic_DNA"/>
</dbReference>
<name>A0AAF0ZST8_SOLVR</name>
<dbReference type="InterPro" id="IPR010264">
    <property type="entry name" value="Self-incomp_S1"/>
</dbReference>